<dbReference type="InterPro" id="IPR036282">
    <property type="entry name" value="Glutathione-S-Trfase_C_sf"/>
</dbReference>
<dbReference type="SFLD" id="SFLDG00358">
    <property type="entry name" value="Main_(cytGST)"/>
    <property type="match status" value="1"/>
</dbReference>
<keyword evidence="3" id="KW-0808">Transferase</keyword>
<dbReference type="InterPro" id="IPR040079">
    <property type="entry name" value="Glutathione_S-Trfase"/>
</dbReference>
<dbReference type="GO" id="GO:0004364">
    <property type="term" value="F:glutathione transferase activity"/>
    <property type="evidence" value="ECO:0007669"/>
    <property type="project" value="UniProtKB-EC"/>
</dbReference>
<dbReference type="PANTHER" id="PTHR44051">
    <property type="entry name" value="GLUTATHIONE S-TRANSFERASE-RELATED"/>
    <property type="match status" value="1"/>
</dbReference>
<dbReference type="Pfam" id="PF13409">
    <property type="entry name" value="GST_N_2"/>
    <property type="match status" value="1"/>
</dbReference>
<dbReference type="EMBL" id="CZQE01000362">
    <property type="protein sequence ID" value="CUS46370.1"/>
    <property type="molecule type" value="Genomic_DNA"/>
</dbReference>
<evidence type="ECO:0000259" key="2">
    <source>
        <dbReference type="PROSITE" id="PS50405"/>
    </source>
</evidence>
<reference evidence="3" key="1">
    <citation type="submission" date="2015-10" db="EMBL/GenBank/DDBJ databases">
        <authorList>
            <person name="Gilbert D.G."/>
        </authorList>
    </citation>
    <scope>NUCLEOTIDE SEQUENCE</scope>
</reference>
<dbReference type="InterPro" id="IPR034345">
    <property type="entry name" value="Gtt2-like_N"/>
</dbReference>
<dbReference type="SUPFAM" id="SSF52833">
    <property type="entry name" value="Thioredoxin-like"/>
    <property type="match status" value="1"/>
</dbReference>
<protein>
    <submittedName>
        <fullName evidence="3">Glutathione S-transferase</fullName>
        <ecNumber evidence="3">2.5.1.18</ecNumber>
    </submittedName>
</protein>
<dbReference type="AlphaFoldDB" id="A0A160TM03"/>
<dbReference type="Gene3D" id="3.40.30.10">
    <property type="entry name" value="Glutaredoxin"/>
    <property type="match status" value="1"/>
</dbReference>
<dbReference type="PROSITE" id="PS50404">
    <property type="entry name" value="GST_NTER"/>
    <property type="match status" value="1"/>
</dbReference>
<proteinExistence type="predicted"/>
<evidence type="ECO:0000259" key="1">
    <source>
        <dbReference type="PROSITE" id="PS50404"/>
    </source>
</evidence>
<dbReference type="SFLD" id="SFLDS00019">
    <property type="entry name" value="Glutathione_Transferase_(cytos"/>
    <property type="match status" value="1"/>
</dbReference>
<name>A0A160TM03_9ZZZZ</name>
<dbReference type="PANTHER" id="PTHR44051:SF8">
    <property type="entry name" value="GLUTATHIONE S-TRANSFERASE GSTA"/>
    <property type="match status" value="1"/>
</dbReference>
<accession>A0A160TM03</accession>
<feature type="domain" description="GST N-terminal" evidence="1">
    <location>
        <begin position="1"/>
        <end position="82"/>
    </location>
</feature>
<dbReference type="InterPro" id="IPR036249">
    <property type="entry name" value="Thioredoxin-like_sf"/>
</dbReference>
<dbReference type="CDD" id="cd03051">
    <property type="entry name" value="GST_N_GTT2_like"/>
    <property type="match status" value="1"/>
</dbReference>
<feature type="domain" description="GST C-terminal" evidence="2">
    <location>
        <begin position="87"/>
        <end position="204"/>
    </location>
</feature>
<gene>
    <name evidence="3" type="ORF">MGWOODY_Smn2080</name>
</gene>
<dbReference type="InterPro" id="IPR004046">
    <property type="entry name" value="GST_C"/>
</dbReference>
<dbReference type="PROSITE" id="PS50405">
    <property type="entry name" value="GST_CTER"/>
    <property type="match status" value="1"/>
</dbReference>
<dbReference type="InterPro" id="IPR004045">
    <property type="entry name" value="Glutathione_S-Trfase_N"/>
</dbReference>
<dbReference type="InterPro" id="IPR010987">
    <property type="entry name" value="Glutathione-S-Trfase_C-like"/>
</dbReference>
<dbReference type="Gene3D" id="1.20.1050.10">
    <property type="match status" value="1"/>
</dbReference>
<sequence length="204" mass="22758">MLFYDAVNPAPNPRRVRIYLAEKGLSVPSETLSIVAGEHKGAAFLEVNPLGQIPALKLDDGGVLTESVSICRLFEAMHPEPPMFGTGPRGIAEVDMWMRRAELRLMVPLAMVWVHTHPFTARVVKQQYTEFGESQRPRVTGAMREFDRALADREYLDGKSYSMADIVLLSIVDFAGFVGVAIPEEQEHLRAWHDRVSARPSAQA</sequence>
<organism evidence="3">
    <name type="scientific">hydrothermal vent metagenome</name>
    <dbReference type="NCBI Taxonomy" id="652676"/>
    <lineage>
        <taxon>unclassified sequences</taxon>
        <taxon>metagenomes</taxon>
        <taxon>ecological metagenomes</taxon>
    </lineage>
</organism>
<evidence type="ECO:0000313" key="3">
    <source>
        <dbReference type="EMBL" id="CUS46370.1"/>
    </source>
</evidence>
<dbReference type="EC" id="2.5.1.18" evidence="3"/>
<dbReference type="SUPFAM" id="SSF47616">
    <property type="entry name" value="GST C-terminal domain-like"/>
    <property type="match status" value="1"/>
</dbReference>
<dbReference type="Pfam" id="PF00043">
    <property type="entry name" value="GST_C"/>
    <property type="match status" value="1"/>
</dbReference>